<dbReference type="Pfam" id="PF00072">
    <property type="entry name" value="Response_reg"/>
    <property type="match status" value="1"/>
</dbReference>
<dbReference type="InterPro" id="IPR002545">
    <property type="entry name" value="CheW-lke_dom"/>
</dbReference>
<dbReference type="InterPro" id="IPR024181">
    <property type="entry name" value="Chemotax_regulator_CheV"/>
</dbReference>
<sequence>MEAANENRFELLLFHLGSKQRYGINVLKVKEVIGCPELTHVPESHPAVRGVSHLRGETLTIIDLSQSVGLAPLPESEDVDASVIVSEFNRVMIGFLVSKVDRIAVCDWKDVLPPPKGSGLGSYITGVTDIEKELVQILDVERIIGEVVGSEVVTAADLSLDGNQAALLEGKRIMLIDDSRMARHQINQTLNSVGIVTIEAQDGVEALKKLRQLSSDEGDNGAGVDMIISDIEMPEMDGYTFTRELRNDPEFSDSYVLLHTSLNGAINEDKATTCGANDILTKFVADELIKAVIKGLS</sequence>
<evidence type="ECO:0008006" key="6">
    <source>
        <dbReference type="Google" id="ProtNLM"/>
    </source>
</evidence>
<dbReference type="SMART" id="SM00448">
    <property type="entry name" value="REC"/>
    <property type="match status" value="1"/>
</dbReference>
<dbReference type="OrthoDB" id="9806105at2"/>
<dbReference type="PROSITE" id="PS50110">
    <property type="entry name" value="RESPONSE_REGULATORY"/>
    <property type="match status" value="1"/>
</dbReference>
<dbReference type="Pfam" id="PF01584">
    <property type="entry name" value="CheW"/>
    <property type="match status" value="1"/>
</dbReference>
<dbReference type="PANTHER" id="PTHR47233">
    <property type="entry name" value="CHEMOTAXIS PROTEIN CHEV"/>
    <property type="match status" value="1"/>
</dbReference>
<dbReference type="PANTHER" id="PTHR47233:SF3">
    <property type="entry name" value="CHEMOTAXIS PROTEIN CHEV"/>
    <property type="match status" value="1"/>
</dbReference>
<dbReference type="GO" id="GO:0000160">
    <property type="term" value="P:phosphorelay signal transduction system"/>
    <property type="evidence" value="ECO:0007669"/>
    <property type="project" value="InterPro"/>
</dbReference>
<evidence type="ECO:0000259" key="2">
    <source>
        <dbReference type="PROSITE" id="PS50110"/>
    </source>
</evidence>
<comment type="caution">
    <text evidence="4">The sequence shown here is derived from an EMBL/GenBank/DDBJ whole genome shotgun (WGS) entry which is preliminary data.</text>
</comment>
<dbReference type="SMART" id="SM00260">
    <property type="entry name" value="CheW"/>
    <property type="match status" value="1"/>
</dbReference>
<feature type="domain" description="Response regulatory" evidence="2">
    <location>
        <begin position="172"/>
        <end position="297"/>
    </location>
</feature>
<dbReference type="EMBL" id="MPRL01000081">
    <property type="protein sequence ID" value="OOZ38579.1"/>
    <property type="molecule type" value="Genomic_DNA"/>
</dbReference>
<organism evidence="4 5">
    <name type="scientific">Solemya pervernicosa gill symbiont</name>
    <dbReference type="NCBI Taxonomy" id="642797"/>
    <lineage>
        <taxon>Bacteria</taxon>
        <taxon>Pseudomonadati</taxon>
        <taxon>Pseudomonadota</taxon>
        <taxon>Gammaproteobacteria</taxon>
        <taxon>sulfur-oxidizing symbionts</taxon>
    </lineage>
</organism>
<dbReference type="PROSITE" id="PS50851">
    <property type="entry name" value="CHEW"/>
    <property type="match status" value="1"/>
</dbReference>
<gene>
    <name evidence="4" type="ORF">BOW53_15075</name>
</gene>
<dbReference type="Gene3D" id="2.40.50.180">
    <property type="entry name" value="CheA-289, Domain 4"/>
    <property type="match status" value="1"/>
</dbReference>
<accession>A0A1T2L0F3</accession>
<dbReference type="Gene3D" id="3.40.50.2300">
    <property type="match status" value="1"/>
</dbReference>
<dbReference type="Gene3D" id="2.30.30.40">
    <property type="entry name" value="SH3 Domains"/>
    <property type="match status" value="1"/>
</dbReference>
<dbReference type="AlphaFoldDB" id="A0A1T2L0F3"/>
<dbReference type="GO" id="GO:0006935">
    <property type="term" value="P:chemotaxis"/>
    <property type="evidence" value="ECO:0007669"/>
    <property type="project" value="InterPro"/>
</dbReference>
<name>A0A1T2L0F3_9GAMM</name>
<evidence type="ECO:0000259" key="3">
    <source>
        <dbReference type="PROSITE" id="PS50851"/>
    </source>
</evidence>
<keyword evidence="1" id="KW-0597">Phosphoprotein</keyword>
<protein>
    <recommendedName>
        <fullName evidence="6">Chemotaxis protein CheW</fullName>
    </recommendedName>
</protein>
<dbReference type="Proteomes" id="UP000191110">
    <property type="component" value="Unassembled WGS sequence"/>
</dbReference>
<dbReference type="InterPro" id="IPR001789">
    <property type="entry name" value="Sig_transdc_resp-reg_receiver"/>
</dbReference>
<evidence type="ECO:0000313" key="5">
    <source>
        <dbReference type="Proteomes" id="UP000191110"/>
    </source>
</evidence>
<evidence type="ECO:0000313" key="4">
    <source>
        <dbReference type="EMBL" id="OOZ38579.1"/>
    </source>
</evidence>
<dbReference type="InterPro" id="IPR036061">
    <property type="entry name" value="CheW-like_dom_sf"/>
</dbReference>
<feature type="modified residue" description="4-aspartylphosphate" evidence="1">
    <location>
        <position position="230"/>
    </location>
</feature>
<dbReference type="RefSeq" id="WP_078484915.1">
    <property type="nucleotide sequence ID" value="NZ_MPRL01000081.1"/>
</dbReference>
<dbReference type="SUPFAM" id="SSF52172">
    <property type="entry name" value="CheY-like"/>
    <property type="match status" value="1"/>
</dbReference>
<keyword evidence="5" id="KW-1185">Reference proteome</keyword>
<reference evidence="4 5" key="1">
    <citation type="submission" date="2016-11" db="EMBL/GenBank/DDBJ databases">
        <title>Mixed transmission modes and dynamic genome evolution in an obligate animal-bacterial symbiosis.</title>
        <authorList>
            <person name="Russell S.L."/>
            <person name="Corbett-Detig R.B."/>
            <person name="Cavanaugh C.M."/>
        </authorList>
    </citation>
    <scope>NUCLEOTIDE SEQUENCE [LARGE SCALE GENOMIC DNA]</scope>
    <source>
        <strain evidence="4">Sveles-Q1</strain>
    </source>
</reference>
<dbReference type="PIRSF" id="PIRSF002867">
    <property type="entry name" value="CheV"/>
    <property type="match status" value="1"/>
</dbReference>
<feature type="domain" description="CheW-like" evidence="3">
    <location>
        <begin position="8"/>
        <end position="149"/>
    </location>
</feature>
<evidence type="ECO:0000256" key="1">
    <source>
        <dbReference type="PROSITE-ProRule" id="PRU00169"/>
    </source>
</evidence>
<dbReference type="InterPro" id="IPR011006">
    <property type="entry name" value="CheY-like_superfamily"/>
</dbReference>
<dbReference type="SUPFAM" id="SSF50341">
    <property type="entry name" value="CheW-like"/>
    <property type="match status" value="1"/>
</dbReference>
<proteinExistence type="predicted"/>